<keyword evidence="2" id="KW-1185">Reference proteome</keyword>
<dbReference type="Proteomes" id="UP001550853">
    <property type="component" value="Unassembled WGS sequence"/>
</dbReference>
<sequence length="126" mass="14437">MATKSSADGLRIRRVYEAPEPSDGTRVLVDRLWPRGLSKEDAHLTEWCKAVAPSTDLRRWYRHEPERFAEFADRYREELARDADAGEALHHLRELAHDGPMTLLTATKDLSYGHVQILLEEIRTAG</sequence>
<comment type="caution">
    <text evidence="1">The sequence shown here is derived from an EMBL/GenBank/DDBJ whole genome shotgun (WGS) entry which is preliminary data.</text>
</comment>
<evidence type="ECO:0000313" key="2">
    <source>
        <dbReference type="Proteomes" id="UP001550853"/>
    </source>
</evidence>
<organism evidence="1 2">
    <name type="scientific">Streptomyces catenulae</name>
    <dbReference type="NCBI Taxonomy" id="66875"/>
    <lineage>
        <taxon>Bacteria</taxon>
        <taxon>Bacillati</taxon>
        <taxon>Actinomycetota</taxon>
        <taxon>Actinomycetes</taxon>
        <taxon>Kitasatosporales</taxon>
        <taxon>Streptomycetaceae</taxon>
        <taxon>Streptomyces</taxon>
    </lineage>
</organism>
<accession>A0ABV2YZX9</accession>
<dbReference type="InterPro" id="IPR052552">
    <property type="entry name" value="YeaO-like"/>
</dbReference>
<dbReference type="PANTHER" id="PTHR36849:SF1">
    <property type="entry name" value="CYTOPLASMIC PROTEIN"/>
    <property type="match status" value="1"/>
</dbReference>
<reference evidence="1 2" key="1">
    <citation type="submission" date="2024-06" db="EMBL/GenBank/DDBJ databases">
        <title>The Natural Products Discovery Center: Release of the First 8490 Sequenced Strains for Exploring Actinobacteria Biosynthetic Diversity.</title>
        <authorList>
            <person name="Kalkreuter E."/>
            <person name="Kautsar S.A."/>
            <person name="Yang D."/>
            <person name="Bader C.D."/>
            <person name="Teijaro C.N."/>
            <person name="Fluegel L."/>
            <person name="Davis C.M."/>
            <person name="Simpson J.R."/>
            <person name="Lauterbach L."/>
            <person name="Steele A.D."/>
            <person name="Gui C."/>
            <person name="Meng S."/>
            <person name="Li G."/>
            <person name="Viehrig K."/>
            <person name="Ye F."/>
            <person name="Su P."/>
            <person name="Kiefer A.F."/>
            <person name="Nichols A."/>
            <person name="Cepeda A.J."/>
            <person name="Yan W."/>
            <person name="Fan B."/>
            <person name="Jiang Y."/>
            <person name="Adhikari A."/>
            <person name="Zheng C.-J."/>
            <person name="Schuster L."/>
            <person name="Cowan T.M."/>
            <person name="Smanski M.J."/>
            <person name="Chevrette M.G."/>
            <person name="De Carvalho L.P.S."/>
            <person name="Shen B."/>
        </authorList>
    </citation>
    <scope>NUCLEOTIDE SEQUENCE [LARGE SCALE GENOMIC DNA]</scope>
    <source>
        <strain evidence="1 2">NPDC033039</strain>
    </source>
</reference>
<name>A0ABV2YZX9_9ACTN</name>
<gene>
    <name evidence="1" type="ORF">AB0E61_14495</name>
</gene>
<dbReference type="Pfam" id="PF22752">
    <property type="entry name" value="DUF488-N3i"/>
    <property type="match status" value="1"/>
</dbReference>
<evidence type="ECO:0000313" key="1">
    <source>
        <dbReference type="EMBL" id="MEU3711291.1"/>
    </source>
</evidence>
<dbReference type="RefSeq" id="WP_030278418.1">
    <property type="nucleotide sequence ID" value="NZ_JBEZVI010000010.1"/>
</dbReference>
<protein>
    <submittedName>
        <fullName evidence="1">DUF488 family protein</fullName>
    </submittedName>
</protein>
<proteinExistence type="predicted"/>
<dbReference type="PANTHER" id="PTHR36849">
    <property type="entry name" value="CYTOPLASMIC PROTEIN-RELATED"/>
    <property type="match status" value="1"/>
</dbReference>
<dbReference type="EMBL" id="JBEZVI010000010">
    <property type="protein sequence ID" value="MEU3711291.1"/>
    <property type="molecule type" value="Genomic_DNA"/>
</dbReference>